<reference evidence="4 5" key="1">
    <citation type="submission" date="2016-12" db="EMBL/GenBank/DDBJ databases">
        <title>Genome sequencing of Methylocaldum marinum.</title>
        <authorList>
            <person name="Takeuchi M."/>
            <person name="Kamagata Y."/>
            <person name="Hiraoka S."/>
            <person name="Oshima K."/>
            <person name="Hattori M."/>
            <person name="Iwasaki W."/>
        </authorList>
    </citation>
    <scope>NUCLEOTIDE SEQUENCE [LARGE SCALE GENOMIC DNA]</scope>
    <source>
        <strain evidence="4 5">S8</strain>
    </source>
</reference>
<dbReference type="InterPro" id="IPR050090">
    <property type="entry name" value="Tyrosine_recombinase_XerCD"/>
</dbReference>
<keyword evidence="2" id="KW-0233">DNA recombination</keyword>
<proteinExistence type="predicted"/>
<dbReference type="InterPro" id="IPR002104">
    <property type="entry name" value="Integrase_catalytic"/>
</dbReference>
<gene>
    <name evidence="4" type="ORF">sS8_1516</name>
</gene>
<evidence type="ECO:0000259" key="3">
    <source>
        <dbReference type="PROSITE" id="PS51898"/>
    </source>
</evidence>
<dbReference type="PROSITE" id="PS51898">
    <property type="entry name" value="TYR_RECOMBINASE"/>
    <property type="match status" value="1"/>
</dbReference>
<keyword evidence="5" id="KW-1185">Reference proteome</keyword>
<keyword evidence="1" id="KW-0229">DNA integration</keyword>
<accession>A0A250KP86</accession>
<dbReference type="InterPro" id="IPR011010">
    <property type="entry name" value="DNA_brk_join_enz"/>
</dbReference>
<feature type="domain" description="Tyr recombinase" evidence="3">
    <location>
        <begin position="1"/>
        <end position="102"/>
    </location>
</feature>
<organism evidence="4 5">
    <name type="scientific">Methylocaldum marinum</name>
    <dbReference type="NCBI Taxonomy" id="1432792"/>
    <lineage>
        <taxon>Bacteria</taxon>
        <taxon>Pseudomonadati</taxon>
        <taxon>Pseudomonadota</taxon>
        <taxon>Gammaproteobacteria</taxon>
        <taxon>Methylococcales</taxon>
        <taxon>Methylococcaceae</taxon>
        <taxon>Methylocaldum</taxon>
    </lineage>
</organism>
<dbReference type="SUPFAM" id="SSF56349">
    <property type="entry name" value="DNA breaking-rejoining enzymes"/>
    <property type="match status" value="1"/>
</dbReference>
<dbReference type="InterPro" id="IPR013762">
    <property type="entry name" value="Integrase-like_cat_sf"/>
</dbReference>
<name>A0A250KP86_9GAMM</name>
<evidence type="ECO:0000256" key="2">
    <source>
        <dbReference type="ARBA" id="ARBA00023172"/>
    </source>
</evidence>
<dbReference type="GO" id="GO:0006310">
    <property type="term" value="P:DNA recombination"/>
    <property type="evidence" value="ECO:0007669"/>
    <property type="project" value="UniProtKB-KW"/>
</dbReference>
<dbReference type="OrthoDB" id="9795573at2"/>
<dbReference type="GO" id="GO:0003677">
    <property type="term" value="F:DNA binding"/>
    <property type="evidence" value="ECO:0007669"/>
    <property type="project" value="InterPro"/>
</dbReference>
<dbReference type="PANTHER" id="PTHR30349">
    <property type="entry name" value="PHAGE INTEGRASE-RELATED"/>
    <property type="match status" value="1"/>
</dbReference>
<dbReference type="Pfam" id="PF00589">
    <property type="entry name" value="Phage_integrase"/>
    <property type="match status" value="1"/>
</dbReference>
<dbReference type="EMBL" id="AP017928">
    <property type="protein sequence ID" value="BBA33475.1"/>
    <property type="molecule type" value="Genomic_DNA"/>
</dbReference>
<evidence type="ECO:0000313" key="4">
    <source>
        <dbReference type="EMBL" id="BBA33475.1"/>
    </source>
</evidence>
<dbReference type="KEGG" id="mmai:sS8_1516"/>
<dbReference type="Proteomes" id="UP000266313">
    <property type="component" value="Chromosome"/>
</dbReference>
<dbReference type="AlphaFoldDB" id="A0A250KP86"/>
<protein>
    <submittedName>
        <fullName evidence="4">Integrase family protein</fullName>
    </submittedName>
</protein>
<dbReference type="PANTHER" id="PTHR30349:SF64">
    <property type="entry name" value="PROPHAGE INTEGRASE INTD-RELATED"/>
    <property type="match status" value="1"/>
</dbReference>
<sequence>MFRAALNWARKELEWNVPNPFEGRKLKEPPGRARWLTQSEACRLAGLEDVHPHDLRRTFGSWLVQAGVPIQTVSTLLRHSDIRITDRVYAHLSPDSLREAAAVLDRGAVSRSAFTLPKILREDAG</sequence>
<evidence type="ECO:0000256" key="1">
    <source>
        <dbReference type="ARBA" id="ARBA00022908"/>
    </source>
</evidence>
<dbReference type="RefSeq" id="WP_119629076.1">
    <property type="nucleotide sequence ID" value="NZ_AP017928.1"/>
</dbReference>
<dbReference type="Gene3D" id="1.10.443.10">
    <property type="entry name" value="Intergrase catalytic core"/>
    <property type="match status" value="1"/>
</dbReference>
<evidence type="ECO:0000313" key="5">
    <source>
        <dbReference type="Proteomes" id="UP000266313"/>
    </source>
</evidence>
<dbReference type="GO" id="GO:0015074">
    <property type="term" value="P:DNA integration"/>
    <property type="evidence" value="ECO:0007669"/>
    <property type="project" value="UniProtKB-KW"/>
</dbReference>